<organism evidence="2 3">
    <name type="scientific">Setaria viridis</name>
    <name type="common">Green bristlegrass</name>
    <name type="synonym">Setaria italica subsp. viridis</name>
    <dbReference type="NCBI Taxonomy" id="4556"/>
    <lineage>
        <taxon>Eukaryota</taxon>
        <taxon>Viridiplantae</taxon>
        <taxon>Streptophyta</taxon>
        <taxon>Embryophyta</taxon>
        <taxon>Tracheophyta</taxon>
        <taxon>Spermatophyta</taxon>
        <taxon>Magnoliopsida</taxon>
        <taxon>Liliopsida</taxon>
        <taxon>Poales</taxon>
        <taxon>Poaceae</taxon>
        <taxon>PACMAD clade</taxon>
        <taxon>Panicoideae</taxon>
        <taxon>Panicodae</taxon>
        <taxon>Paniceae</taxon>
        <taxon>Cenchrinae</taxon>
        <taxon>Setaria</taxon>
    </lineage>
</organism>
<gene>
    <name evidence="2" type="ORF">SEVIR_7G040005v2</name>
</gene>
<name>A0A4U6TP40_SETVI</name>
<dbReference type="Proteomes" id="UP000298652">
    <property type="component" value="Chromosome 7"/>
</dbReference>
<reference evidence="2" key="1">
    <citation type="submission" date="2019-03" db="EMBL/GenBank/DDBJ databases">
        <title>WGS assembly of Setaria viridis.</title>
        <authorList>
            <person name="Huang P."/>
            <person name="Jenkins J."/>
            <person name="Grimwood J."/>
            <person name="Barry K."/>
            <person name="Healey A."/>
            <person name="Mamidi S."/>
            <person name="Sreedasyam A."/>
            <person name="Shu S."/>
            <person name="Feldman M."/>
            <person name="Wu J."/>
            <person name="Yu Y."/>
            <person name="Chen C."/>
            <person name="Johnson J."/>
            <person name="Rokhsar D."/>
            <person name="Baxter I."/>
            <person name="Schmutz J."/>
            <person name="Brutnell T."/>
            <person name="Kellogg E."/>
        </authorList>
    </citation>
    <scope>NUCLEOTIDE SEQUENCE [LARGE SCALE GENOMIC DNA]</scope>
</reference>
<evidence type="ECO:0000313" key="2">
    <source>
        <dbReference type="EMBL" id="TKW03045.1"/>
    </source>
</evidence>
<sequence length="118" mass="12505">MVPAVAGPPRSSVPAPLRPTGQPHELVAAINSSPAPPYSPPHSRSTSPRSNFAGEIHHRERVSGRFLAATAPPRRPASILPLPRLPPLPSSPLHTSPHPPPSCAVRTAARRPSSSQRR</sequence>
<dbReference type="EMBL" id="CM016558">
    <property type="protein sequence ID" value="TKW03045.1"/>
    <property type="molecule type" value="Genomic_DNA"/>
</dbReference>
<feature type="region of interest" description="Disordered" evidence="1">
    <location>
        <begin position="1"/>
        <end position="118"/>
    </location>
</feature>
<proteinExistence type="predicted"/>
<accession>A0A4U6TP40</accession>
<protein>
    <submittedName>
        <fullName evidence="2">Uncharacterized protein</fullName>
    </submittedName>
</protein>
<keyword evidence="3" id="KW-1185">Reference proteome</keyword>
<dbReference type="Gramene" id="TKW03045">
    <property type="protein sequence ID" value="TKW03045"/>
    <property type="gene ID" value="SEVIR_7G040005v2"/>
</dbReference>
<evidence type="ECO:0000256" key="1">
    <source>
        <dbReference type="SAM" id="MobiDB-lite"/>
    </source>
</evidence>
<evidence type="ECO:0000313" key="3">
    <source>
        <dbReference type="Proteomes" id="UP000298652"/>
    </source>
</evidence>
<feature type="compositionally biased region" description="Low complexity" evidence="1">
    <location>
        <begin position="41"/>
        <end position="50"/>
    </location>
</feature>
<dbReference type="AlphaFoldDB" id="A0A4U6TP40"/>